<dbReference type="Proteomes" id="UP000177507">
    <property type="component" value="Unassembled WGS sequence"/>
</dbReference>
<protein>
    <submittedName>
        <fullName evidence="2">N-acetylneuraminate synthase</fullName>
    </submittedName>
</protein>
<dbReference type="AlphaFoldDB" id="A0A1F8EXR4"/>
<proteinExistence type="predicted"/>
<reference evidence="2 3" key="1">
    <citation type="journal article" date="2016" name="Nat. Commun.">
        <title>Thousands of microbial genomes shed light on interconnected biogeochemical processes in an aquifer system.</title>
        <authorList>
            <person name="Anantharaman K."/>
            <person name="Brown C.T."/>
            <person name="Hug L.A."/>
            <person name="Sharon I."/>
            <person name="Castelle C.J."/>
            <person name="Probst A.J."/>
            <person name="Thomas B.C."/>
            <person name="Singh A."/>
            <person name="Wilkins M.J."/>
            <person name="Karaoz U."/>
            <person name="Brodie E.L."/>
            <person name="Williams K.H."/>
            <person name="Hubbard S.S."/>
            <person name="Banfield J.F."/>
        </authorList>
    </citation>
    <scope>NUCLEOTIDE SEQUENCE [LARGE SCALE GENOMIC DNA]</scope>
</reference>
<dbReference type="Pfam" id="PF03102">
    <property type="entry name" value="NeuB"/>
    <property type="match status" value="1"/>
</dbReference>
<evidence type="ECO:0000259" key="1">
    <source>
        <dbReference type="Pfam" id="PF03102"/>
    </source>
</evidence>
<dbReference type="InterPro" id="IPR051690">
    <property type="entry name" value="PseI-like"/>
</dbReference>
<evidence type="ECO:0000313" key="2">
    <source>
        <dbReference type="EMBL" id="OGN05653.1"/>
    </source>
</evidence>
<feature type="domain" description="PseI/NeuA/B-like" evidence="1">
    <location>
        <begin position="36"/>
        <end position="264"/>
    </location>
</feature>
<dbReference type="InterPro" id="IPR013785">
    <property type="entry name" value="Aldolase_TIM"/>
</dbReference>
<evidence type="ECO:0000313" key="3">
    <source>
        <dbReference type="Proteomes" id="UP000177507"/>
    </source>
</evidence>
<dbReference type="InterPro" id="IPR013132">
    <property type="entry name" value="PseI/NeuA/B-like_N"/>
</dbReference>
<dbReference type="GO" id="GO:0016051">
    <property type="term" value="P:carbohydrate biosynthetic process"/>
    <property type="evidence" value="ECO:0007669"/>
    <property type="project" value="InterPro"/>
</dbReference>
<organism evidence="2 3">
    <name type="scientific">Candidatus Yanofskybacteria bacterium RIFCSPHIGHO2_01_FULL_44_17</name>
    <dbReference type="NCBI Taxonomy" id="1802668"/>
    <lineage>
        <taxon>Bacteria</taxon>
        <taxon>Candidatus Yanofskyibacteriota</taxon>
    </lineage>
</organism>
<dbReference type="PANTHER" id="PTHR42966:SF3">
    <property type="entry name" value="BLR5971 PROTEIN"/>
    <property type="match status" value="1"/>
</dbReference>
<comment type="caution">
    <text evidence="2">The sequence shown here is derived from an EMBL/GenBank/DDBJ whole genome shotgun (WGS) entry which is preliminary data.</text>
</comment>
<dbReference type="SUPFAM" id="SSF51569">
    <property type="entry name" value="Aldolase"/>
    <property type="match status" value="1"/>
</dbReference>
<dbReference type="EMBL" id="MGJI01000006">
    <property type="protein sequence ID" value="OGN05653.1"/>
    <property type="molecule type" value="Genomic_DNA"/>
</dbReference>
<accession>A0A1F8EXR4</accession>
<dbReference type="PANTHER" id="PTHR42966">
    <property type="entry name" value="N-ACETYLNEURAMINATE SYNTHASE"/>
    <property type="match status" value="1"/>
</dbReference>
<dbReference type="Gene3D" id="3.20.20.70">
    <property type="entry name" value="Aldolase class I"/>
    <property type="match status" value="1"/>
</dbReference>
<dbReference type="STRING" id="1802668.A2831_00515"/>
<name>A0A1F8EXR4_9BACT</name>
<gene>
    <name evidence="2" type="ORF">A2831_00515</name>
</gene>
<sequence>MDLQIGGKNIGYNHSHFVVAEIGINHNGDINIAKQIIDAAVMYGCDAVKFQKRTVDVVYTPEELARPRENPFGPTNGHLKHGLEFGKEQYDEIDRYCKSKGILWFASPWDEQSVDFLEQYNPPCYKIASACNHDKELMAHIKSKGRPMIVSTGMTDDAGIDRIVDFLGEDRLTILHCVSTYPAKDHELHLANIPRMIKKYPKAHIGYSGHEVGLFASLFAAALGACMIERHITLDRSMWGSDQAASLEVGGLAKLVKELRSLKRDYIGEDVKLVLESEKPIEAKLRRKATLA</sequence>
<dbReference type="GO" id="GO:0047444">
    <property type="term" value="F:N-acylneuraminate-9-phosphate synthase activity"/>
    <property type="evidence" value="ECO:0007669"/>
    <property type="project" value="TreeGrafter"/>
</dbReference>